<dbReference type="InterPro" id="IPR036249">
    <property type="entry name" value="Thioredoxin-like_sf"/>
</dbReference>
<feature type="domain" description="Thioredoxin" evidence="7">
    <location>
        <begin position="26"/>
        <end position="193"/>
    </location>
</feature>
<accession>A0ABS5D8Z9</accession>
<dbReference type="Gene3D" id="3.40.30.10">
    <property type="entry name" value="Glutaredoxin"/>
    <property type="match status" value="1"/>
</dbReference>
<evidence type="ECO:0000256" key="1">
    <source>
        <dbReference type="ARBA" id="ARBA00004196"/>
    </source>
</evidence>
<dbReference type="PROSITE" id="PS51352">
    <property type="entry name" value="THIOREDOXIN_2"/>
    <property type="match status" value="1"/>
</dbReference>
<keyword evidence="2" id="KW-0201">Cytochrome c-type biogenesis</keyword>
<evidence type="ECO:0000256" key="2">
    <source>
        <dbReference type="ARBA" id="ARBA00022748"/>
    </source>
</evidence>
<feature type="signal peptide" evidence="6">
    <location>
        <begin position="1"/>
        <end position="22"/>
    </location>
</feature>
<dbReference type="SUPFAM" id="SSF52833">
    <property type="entry name" value="Thioredoxin-like"/>
    <property type="match status" value="1"/>
</dbReference>
<evidence type="ECO:0000313" key="8">
    <source>
        <dbReference type="EMBL" id="MBQ0922765.1"/>
    </source>
</evidence>
<keyword evidence="4" id="KW-1015">Disulfide bond</keyword>
<evidence type="ECO:0000256" key="4">
    <source>
        <dbReference type="ARBA" id="ARBA00023157"/>
    </source>
</evidence>
<dbReference type="PROSITE" id="PS00194">
    <property type="entry name" value="THIOREDOXIN_1"/>
    <property type="match status" value="1"/>
</dbReference>
<keyword evidence="6" id="KW-0732">Signal</keyword>
<name>A0ABS5D8Z9_9PSEU</name>
<dbReference type="InterPro" id="IPR000866">
    <property type="entry name" value="AhpC/TSA"/>
</dbReference>
<sequence>MRKLLVRLGLITAVLAMVGGCATEGDDSNKAGGEFTFVSPGGQTRIFYPAGERGRISHLSGDDLLNPGKQLGIQDFQGQVVVLNIWGSWCGPCRSEADDLQAVQDKLGPQGVQVLGIDVRDNQSAAADFHRDRGLSYPSIFDPAGRTLLSLRQFPRSTVPATIVLDRQHRVAAIFLTEMLESELLPEVQKIAAEPA</sequence>
<keyword evidence="3" id="KW-0812">Transmembrane</keyword>
<proteinExistence type="predicted"/>
<dbReference type="InterPro" id="IPR050553">
    <property type="entry name" value="Thioredoxin_ResA/DsbE_sf"/>
</dbReference>
<dbReference type="RefSeq" id="WP_210968313.1">
    <property type="nucleotide sequence ID" value="NZ_JAGPXE010000001.1"/>
</dbReference>
<evidence type="ECO:0000256" key="3">
    <source>
        <dbReference type="ARBA" id="ARBA00022968"/>
    </source>
</evidence>
<reference evidence="8 9" key="1">
    <citation type="submission" date="2021-04" db="EMBL/GenBank/DDBJ databases">
        <title>Whole-genome sequencing of Saccharopolyspora endophytica KCTC 19397.</title>
        <authorList>
            <person name="Ay H."/>
            <person name="Saygin H."/>
            <person name="Sahin N."/>
        </authorList>
    </citation>
    <scope>NUCLEOTIDE SEQUENCE [LARGE SCALE GENOMIC DNA]</scope>
    <source>
        <strain evidence="8 9">KCTC 19397</strain>
    </source>
</reference>
<comment type="subcellular location">
    <subcellularLocation>
        <location evidence="1">Cell envelope</location>
    </subcellularLocation>
</comment>
<dbReference type="EMBL" id="JAGPXE010000001">
    <property type="protein sequence ID" value="MBQ0922765.1"/>
    <property type="molecule type" value="Genomic_DNA"/>
</dbReference>
<organism evidence="8 9">
    <name type="scientific">Saccharopolyspora endophytica</name>
    <dbReference type="NCBI Taxonomy" id="543886"/>
    <lineage>
        <taxon>Bacteria</taxon>
        <taxon>Bacillati</taxon>
        <taxon>Actinomycetota</taxon>
        <taxon>Actinomycetes</taxon>
        <taxon>Pseudonocardiales</taxon>
        <taxon>Pseudonocardiaceae</taxon>
        <taxon>Saccharopolyspora</taxon>
    </lineage>
</organism>
<comment type="caution">
    <text evidence="8">The sequence shown here is derived from an EMBL/GenBank/DDBJ whole genome shotgun (WGS) entry which is preliminary data.</text>
</comment>
<evidence type="ECO:0000256" key="5">
    <source>
        <dbReference type="ARBA" id="ARBA00023284"/>
    </source>
</evidence>
<gene>
    <name evidence="8" type="ORF">KBO27_02315</name>
</gene>
<keyword evidence="9" id="KW-1185">Reference proteome</keyword>
<keyword evidence="3" id="KW-0735">Signal-anchor</keyword>
<evidence type="ECO:0000313" key="9">
    <source>
        <dbReference type="Proteomes" id="UP000674084"/>
    </source>
</evidence>
<dbReference type="PANTHER" id="PTHR42852">
    <property type="entry name" value="THIOL:DISULFIDE INTERCHANGE PROTEIN DSBE"/>
    <property type="match status" value="1"/>
</dbReference>
<dbReference type="Pfam" id="PF00578">
    <property type="entry name" value="AhpC-TSA"/>
    <property type="match status" value="1"/>
</dbReference>
<feature type="chain" id="PRO_5045953636" evidence="6">
    <location>
        <begin position="23"/>
        <end position="196"/>
    </location>
</feature>
<dbReference type="PANTHER" id="PTHR42852:SF6">
    <property type="entry name" value="THIOL:DISULFIDE INTERCHANGE PROTEIN DSBE"/>
    <property type="match status" value="1"/>
</dbReference>
<dbReference type="CDD" id="cd02966">
    <property type="entry name" value="TlpA_like_family"/>
    <property type="match status" value="1"/>
</dbReference>
<dbReference type="InterPro" id="IPR013766">
    <property type="entry name" value="Thioredoxin_domain"/>
</dbReference>
<evidence type="ECO:0000256" key="6">
    <source>
        <dbReference type="SAM" id="SignalP"/>
    </source>
</evidence>
<keyword evidence="5" id="KW-0676">Redox-active center</keyword>
<dbReference type="InterPro" id="IPR017937">
    <property type="entry name" value="Thioredoxin_CS"/>
</dbReference>
<evidence type="ECO:0000259" key="7">
    <source>
        <dbReference type="PROSITE" id="PS51352"/>
    </source>
</evidence>
<dbReference type="Proteomes" id="UP000674084">
    <property type="component" value="Unassembled WGS sequence"/>
</dbReference>
<protein>
    <submittedName>
        <fullName evidence="8">TlpA family protein disulfide reductase</fullName>
    </submittedName>
</protein>
<dbReference type="PROSITE" id="PS51257">
    <property type="entry name" value="PROKAR_LIPOPROTEIN"/>
    <property type="match status" value="1"/>
</dbReference>